<dbReference type="FunFam" id="2.10.25.10:FF:000014">
    <property type="entry name" value="Latent-transforming growth factor beta-binding protein 3"/>
    <property type="match status" value="1"/>
</dbReference>
<dbReference type="PROSITE" id="PS50026">
    <property type="entry name" value="EGF_3"/>
    <property type="match status" value="7"/>
</dbReference>
<evidence type="ECO:0000256" key="10">
    <source>
        <dbReference type="ARBA" id="ARBA00023136"/>
    </source>
</evidence>
<dbReference type="FunFam" id="2.10.25.10:FF:000240">
    <property type="entry name" value="Vitamin K-dependent protein S"/>
    <property type="match status" value="3"/>
</dbReference>
<evidence type="ECO:0000256" key="17">
    <source>
        <dbReference type="SAM" id="SignalP"/>
    </source>
</evidence>
<keyword evidence="3" id="KW-0964">Secreted</keyword>
<keyword evidence="6" id="KW-0812">Transmembrane</keyword>
<organism evidence="21 22">
    <name type="scientific">Clunio marinus</name>
    <dbReference type="NCBI Taxonomy" id="568069"/>
    <lineage>
        <taxon>Eukaryota</taxon>
        <taxon>Metazoa</taxon>
        <taxon>Ecdysozoa</taxon>
        <taxon>Arthropoda</taxon>
        <taxon>Hexapoda</taxon>
        <taxon>Insecta</taxon>
        <taxon>Pterygota</taxon>
        <taxon>Neoptera</taxon>
        <taxon>Endopterygota</taxon>
        <taxon>Diptera</taxon>
        <taxon>Nematocera</taxon>
        <taxon>Chironomoidea</taxon>
        <taxon>Chironomidae</taxon>
        <taxon>Clunio</taxon>
    </lineage>
</organism>
<feature type="disulfide bond" evidence="14">
    <location>
        <begin position="1401"/>
        <end position="1411"/>
    </location>
</feature>
<dbReference type="PROSITE" id="PS50825">
    <property type="entry name" value="HYR"/>
    <property type="match status" value="1"/>
</dbReference>
<dbReference type="InterPro" id="IPR000152">
    <property type="entry name" value="EGF-type_Asp/Asn_hydroxyl_site"/>
</dbReference>
<feature type="disulfide bond" evidence="14">
    <location>
        <begin position="1524"/>
        <end position="1534"/>
    </location>
</feature>
<evidence type="ECO:0000256" key="8">
    <source>
        <dbReference type="ARBA" id="ARBA00022737"/>
    </source>
</evidence>
<feature type="region of interest" description="Disordered" evidence="16">
    <location>
        <begin position="79"/>
        <end position="105"/>
    </location>
</feature>
<dbReference type="InterPro" id="IPR001881">
    <property type="entry name" value="EGF-like_Ca-bd_dom"/>
</dbReference>
<feature type="compositionally biased region" description="Acidic residues" evidence="16">
    <location>
        <begin position="218"/>
        <end position="235"/>
    </location>
</feature>
<feature type="domain" description="EGF-like" evidence="18">
    <location>
        <begin position="1069"/>
        <end position="1106"/>
    </location>
</feature>
<dbReference type="InterPro" id="IPR035976">
    <property type="entry name" value="Sushi/SCR/CCP_sf"/>
</dbReference>
<dbReference type="Pfam" id="PF00008">
    <property type="entry name" value="EGF"/>
    <property type="match status" value="1"/>
</dbReference>
<feature type="compositionally biased region" description="Low complexity" evidence="16">
    <location>
        <begin position="2049"/>
        <end position="2063"/>
    </location>
</feature>
<dbReference type="PROSITE" id="PS01187">
    <property type="entry name" value="EGF_CA"/>
    <property type="match status" value="8"/>
</dbReference>
<feature type="compositionally biased region" description="Acidic residues" evidence="16">
    <location>
        <begin position="198"/>
        <end position="210"/>
    </location>
</feature>
<feature type="domain" description="Sushi" evidence="20">
    <location>
        <begin position="24"/>
        <end position="84"/>
    </location>
</feature>
<name>A0A1J1I5C3_9DIPT</name>
<dbReference type="InterPro" id="IPR049883">
    <property type="entry name" value="NOTCH1_EGF-like"/>
</dbReference>
<evidence type="ECO:0000313" key="21">
    <source>
        <dbReference type="EMBL" id="CRK94788.1"/>
    </source>
</evidence>
<evidence type="ECO:0000256" key="3">
    <source>
        <dbReference type="ARBA" id="ARBA00022525"/>
    </source>
</evidence>
<keyword evidence="10" id="KW-0472">Membrane</keyword>
<dbReference type="Proteomes" id="UP000183832">
    <property type="component" value="Unassembled WGS sequence"/>
</dbReference>
<evidence type="ECO:0000256" key="7">
    <source>
        <dbReference type="ARBA" id="ARBA00022729"/>
    </source>
</evidence>
<feature type="region of interest" description="Disordered" evidence="16">
    <location>
        <begin position="1741"/>
        <end position="1770"/>
    </location>
</feature>
<evidence type="ECO:0000259" key="20">
    <source>
        <dbReference type="PROSITE" id="PS50923"/>
    </source>
</evidence>
<feature type="compositionally biased region" description="Basic residues" evidence="16">
    <location>
        <begin position="1744"/>
        <end position="1760"/>
    </location>
</feature>
<feature type="compositionally biased region" description="Low complexity" evidence="16">
    <location>
        <begin position="575"/>
        <end position="595"/>
    </location>
</feature>
<dbReference type="SUPFAM" id="SSF57184">
    <property type="entry name" value="Growth factor receptor domain"/>
    <property type="match status" value="7"/>
</dbReference>
<evidence type="ECO:0000256" key="16">
    <source>
        <dbReference type="SAM" id="MobiDB-lite"/>
    </source>
</evidence>
<feature type="domain" description="EGF-like" evidence="18">
    <location>
        <begin position="1276"/>
        <end position="1315"/>
    </location>
</feature>
<comment type="subcellular location">
    <subcellularLocation>
        <location evidence="1">Membrane</location>
        <topology evidence="1">Single-pass type I membrane protein</topology>
    </subcellularLocation>
    <subcellularLocation>
        <location evidence="2">Secreted</location>
    </subcellularLocation>
</comment>
<keyword evidence="12" id="KW-0675">Receptor</keyword>
<keyword evidence="13" id="KW-0325">Glycoprotein</keyword>
<feature type="compositionally biased region" description="Basic and acidic residues" evidence="16">
    <location>
        <begin position="549"/>
        <end position="559"/>
    </location>
</feature>
<evidence type="ECO:0000256" key="1">
    <source>
        <dbReference type="ARBA" id="ARBA00004479"/>
    </source>
</evidence>
<evidence type="ECO:0000256" key="15">
    <source>
        <dbReference type="PROSITE-ProRule" id="PRU00302"/>
    </source>
</evidence>
<evidence type="ECO:0000256" key="13">
    <source>
        <dbReference type="ARBA" id="ARBA00023180"/>
    </source>
</evidence>
<evidence type="ECO:0000256" key="5">
    <source>
        <dbReference type="ARBA" id="ARBA00022583"/>
    </source>
</evidence>
<protein>
    <submittedName>
        <fullName evidence="21">CLUMA_CG008282, isoform A</fullName>
    </submittedName>
</protein>
<feature type="domain" description="EGF-like" evidence="18">
    <location>
        <begin position="1559"/>
        <end position="1601"/>
    </location>
</feature>
<evidence type="ECO:0000256" key="14">
    <source>
        <dbReference type="PROSITE-ProRule" id="PRU00076"/>
    </source>
</evidence>
<dbReference type="CDD" id="cd00033">
    <property type="entry name" value="CCP"/>
    <property type="match status" value="2"/>
</dbReference>
<evidence type="ECO:0000256" key="6">
    <source>
        <dbReference type="ARBA" id="ARBA00022692"/>
    </source>
</evidence>
<dbReference type="InterPro" id="IPR009030">
    <property type="entry name" value="Growth_fac_rcpt_cys_sf"/>
</dbReference>
<dbReference type="Pfam" id="PF07645">
    <property type="entry name" value="EGF_CA"/>
    <property type="match status" value="15"/>
</dbReference>
<feature type="chain" id="PRO_5009619095" evidence="17">
    <location>
        <begin position="21"/>
        <end position="2119"/>
    </location>
</feature>
<keyword evidence="15" id="KW-0768">Sushi</keyword>
<dbReference type="GO" id="GO:0005576">
    <property type="term" value="C:extracellular region"/>
    <property type="evidence" value="ECO:0007669"/>
    <property type="project" value="UniProtKB-SubCell"/>
</dbReference>
<keyword evidence="8" id="KW-0677">Repeat</keyword>
<dbReference type="PROSITE" id="PS50923">
    <property type="entry name" value="SUSHI"/>
    <property type="match status" value="2"/>
</dbReference>
<evidence type="ECO:0000256" key="11">
    <source>
        <dbReference type="ARBA" id="ARBA00023157"/>
    </source>
</evidence>
<dbReference type="GO" id="GO:0016020">
    <property type="term" value="C:membrane"/>
    <property type="evidence" value="ECO:0007669"/>
    <property type="project" value="UniProtKB-SubCell"/>
</dbReference>
<feature type="domain" description="EGF-like" evidence="18">
    <location>
        <begin position="1397"/>
        <end position="1436"/>
    </location>
</feature>
<dbReference type="InterPro" id="IPR018097">
    <property type="entry name" value="EGF_Ca-bd_CS"/>
</dbReference>
<feature type="domain" description="HYR" evidence="19">
    <location>
        <begin position="1842"/>
        <end position="1924"/>
    </location>
</feature>
<feature type="region of interest" description="Disordered" evidence="16">
    <location>
        <begin position="198"/>
        <end position="263"/>
    </location>
</feature>
<dbReference type="CDD" id="cd00054">
    <property type="entry name" value="EGF_CA"/>
    <property type="match status" value="5"/>
</dbReference>
<keyword evidence="4 14" id="KW-0245">EGF-like domain</keyword>
<sequence length="2119" mass="239518">MKNFTLSSLLFIFCFSYSLCSKYEDCEKPPEVEHGLVLVSFDENEEYVKATYRCNDGYRLRGNSEITCDLDTDEWEQESPNCVEDTASSNNKSPLDNKKRRRNRVQEIQEESQITNDFAQHLDLSCMSKGLVKAPQIKNAYLKYNRRRKGEKLFLVAYYECDDGYELEDSEHDRLYCSRESWVGNTPVCIPQSDIETEYEENDEDYEDENGNVSGGESENESENESGREDEDNEVTSESHHEDHNEIEKATTEASTEPPKNVTMPCDSDRAGCDHECQMVRYDFDPEPVVQCSCYKGFVLDEYDGRRCHDINECDSDHGCEQICNNLPGSFECACHPGLQIDSTNNKNCIDINECSRNNGRGECQDVCYNTEGSYKCSCERLPNTRLASDGHSCVDAGECSNNNGNCSHICLWTMKKIFCLCPEGLELGEDEKTCLDINECLENPSICGANVCENSYGTYTCIEPSTTQPSTTAAVLFSTTELSHETKREDENISDVVEVEYNEINKEKDENDDEEDDYFEERLESGKSESEIEKVDLDEDNDATVVSQHEKSDVHNEISEAESTSPHVSEVMETSTISTIASTSTTTEMNNEIPNEVENENDSIEDPNEDEQYSDVDEEEENERSTDLHHQSSTVKSDFGSECDDGLRLDSDGKCVEINEREQDLTTLATTTEVTHASRIKPECQHVDGEGVECYCPYGYDLSEDESFCEDINECEIYDNDYEDESNNDDGDDVPIARPKATFCSHTCTNLIGSFICSCPENFHIHDDKRTCVRDYCADLSNSELNKTKCSHECIDRQEGYSCECPNGFTLQNDLKTCKEDFVEEIGEVEKETESDSEEEFESIVECSSTHHEHCSPGNCVVVGDELACSCPSGYATKSKSCVDIDECEYGSHQCSHSCHNTEGSYRCSCPNGLTLSDDEKTCDDLDECSHDDDICGSLECRNTYGSYKCICQEGEEIDEHGECRAVNLCYRNNGECSHSCRSHHDQIICECPEDMELDDDKKTCIDFDPCRYENGGCSHYCEKNRGPICFCPPGFVLDDETETTCKEEFKCKNGFKLLSHESETCVDIDECSEHHNVCLNGHCENTEGSYRCHCHSGYELSQHNITCVDIDECAREMSRCSHRCLNLPGSYQCGCPYGQVLIEDGHTCGFSDLCDFNNGGCAHECDFVDNKISCSCRKGYKVDDDDDKNCVDVDECQEDNGGCEQSCINMEGTHQCSCHVGYELKANGLSCADVDECVENNGDCSNICINLIGSHSCACEAGYSLGHDNHTCFDVDECQDIHDCSHICINTEGTYECACPNGFLLAHDKFNCHDIDECLDSPCIDGHCNNTIGSFHCYCQEGFELLDNGISCIDIDECVRLSHSCSHHCLNFAGGYNCSCPSGMELNDNSQTCEDINECEMEQPCSHECENTEGSFICKCPKGFVLDDNGKDCIDLDECLTDNHECSEVCTNTKGSYHCSCSSGKLLSSDGKSCNEIDPCSIDNGGCSQVCEYRHNQIVCSCRNGFEIDINDKTLCNDIDECKRDSICQQQCVNTIGSYKCECFPGFRFNENDQCIDIDECKTSGFRCPNTAQCINTAGSYKCVCPDGSKLSRDKAHCIEIKNECKPLTIKHGDVRCTRSRHRTQLFYRTKCAISCDKGYKLHGPSIKHCNGTGYWDDNGDPICVPLACPRLAKPDHGTILPANCMYGETFSGERCFLHCPSGYKALGKRVAVCNNKLEWQPKAELQCVPVRIPSVQLTSQKYHHHQQQQQHNRHQQHPRPSIKCPEDMNVIKPKNQETILVRIPMPETNVDWNMYVDAQPVWAKRLEGALSLGATEVTFRAGSPYSNEFDICRLIINVVDPSPPTVTFCPEPFIVQLNAHETARPVYWDEATFESKHPIQQIFKSKVPGHRFGPGVHPITYIATNKEGLSAKCTFRITVKAHETPFDHSQRIALETNTITDSYEAPAKHLENHDSYLICSGKPPIKIDSNQPWHLPHGCVIKNVKAHRSRHHQQRPLRRERPLRKQHQISQQTHEGASSSRIENPLVPTPHRRSNRLRYYSSWDTQRQQQYRQQHQQQVQNRRHHQLRQHPQNVQHRQHPQHIQHQQYQNQRQYHHHTTQKSLRLNHDSLPVAYWD</sequence>
<dbReference type="InterPro" id="IPR003410">
    <property type="entry name" value="HYR_dom"/>
</dbReference>
<dbReference type="SUPFAM" id="SSF57535">
    <property type="entry name" value="Complement control module/SCR domain"/>
    <property type="match status" value="4"/>
</dbReference>
<feature type="disulfide bond" evidence="14">
    <location>
        <begin position="1320"/>
        <end position="1330"/>
    </location>
</feature>
<dbReference type="GO" id="GO:0005509">
    <property type="term" value="F:calcium ion binding"/>
    <property type="evidence" value="ECO:0007669"/>
    <property type="project" value="InterPro"/>
</dbReference>
<dbReference type="FunFam" id="2.10.25.10:FF:000009">
    <property type="entry name" value="Low-density lipoprotein receptor isoform 1"/>
    <property type="match status" value="1"/>
</dbReference>
<evidence type="ECO:0000256" key="12">
    <source>
        <dbReference type="ARBA" id="ARBA00023170"/>
    </source>
</evidence>
<feature type="disulfide bond" evidence="14">
    <location>
        <begin position="1280"/>
        <end position="1290"/>
    </location>
</feature>
<dbReference type="Pfam" id="PF00084">
    <property type="entry name" value="Sushi"/>
    <property type="match status" value="4"/>
</dbReference>
<dbReference type="InterPro" id="IPR052080">
    <property type="entry name" value="vWF_C/EGF_Fibrillin"/>
</dbReference>
<feature type="compositionally biased region" description="Low complexity" evidence="16">
    <location>
        <begin position="2086"/>
        <end position="2095"/>
    </location>
</feature>
<dbReference type="InterPro" id="IPR000742">
    <property type="entry name" value="EGF"/>
</dbReference>
<feature type="domain" description="EGF-like" evidence="18">
    <location>
        <begin position="1316"/>
        <end position="1351"/>
    </location>
</feature>
<dbReference type="PROSITE" id="PS01186">
    <property type="entry name" value="EGF_2"/>
    <property type="match status" value="4"/>
</dbReference>
<feature type="domain" description="EGF-like" evidence="18">
    <location>
        <begin position="1520"/>
        <end position="1558"/>
    </location>
</feature>
<dbReference type="Gene3D" id="2.10.25.10">
    <property type="entry name" value="Laminin"/>
    <property type="match status" value="24"/>
</dbReference>
<feature type="compositionally biased region" description="Basic and acidic residues" evidence="16">
    <location>
        <begin position="521"/>
        <end position="536"/>
    </location>
</feature>
<evidence type="ECO:0000259" key="18">
    <source>
        <dbReference type="PROSITE" id="PS50026"/>
    </source>
</evidence>
<proteinExistence type="predicted"/>
<dbReference type="Pfam" id="PF14670">
    <property type="entry name" value="FXa_inhibition"/>
    <property type="match status" value="3"/>
</dbReference>
<feature type="compositionally biased region" description="Basic and acidic residues" evidence="16">
    <location>
        <begin position="237"/>
        <end position="251"/>
    </location>
</feature>
<feature type="compositionally biased region" description="Basic residues" evidence="16">
    <location>
        <begin position="1987"/>
        <end position="2010"/>
    </location>
</feature>
<dbReference type="Pfam" id="PF02494">
    <property type="entry name" value="HYR"/>
    <property type="match status" value="1"/>
</dbReference>
<feature type="compositionally biased region" description="Polar residues" evidence="16">
    <location>
        <begin position="2011"/>
        <end position="2025"/>
    </location>
</feature>
<keyword evidence="9" id="KW-1133">Transmembrane helix</keyword>
<keyword evidence="5" id="KW-0254">Endocytosis</keyword>
<evidence type="ECO:0000259" key="19">
    <source>
        <dbReference type="PROSITE" id="PS50825"/>
    </source>
</evidence>
<keyword evidence="7 17" id="KW-0732">Signal</keyword>
<evidence type="ECO:0000313" key="22">
    <source>
        <dbReference type="Proteomes" id="UP000183832"/>
    </source>
</evidence>
<dbReference type="Gene3D" id="2.10.70.10">
    <property type="entry name" value="Complement Module, domain 1"/>
    <property type="match status" value="4"/>
</dbReference>
<dbReference type="PANTHER" id="PTHR47333:SF4">
    <property type="entry name" value="EGF-LIKE DOMAIN-CONTAINING PROTEIN"/>
    <property type="match status" value="1"/>
</dbReference>
<evidence type="ECO:0000256" key="4">
    <source>
        <dbReference type="ARBA" id="ARBA00022536"/>
    </source>
</evidence>
<dbReference type="STRING" id="568069.A0A1J1I5C3"/>
<dbReference type="EMBL" id="CVRI01000040">
    <property type="protein sequence ID" value="CRK94788.1"/>
    <property type="molecule type" value="Genomic_DNA"/>
</dbReference>
<dbReference type="SMART" id="SM00181">
    <property type="entry name" value="EGF"/>
    <property type="match status" value="25"/>
</dbReference>
<feature type="domain" description="EGF-like" evidence="18">
    <location>
        <begin position="885"/>
        <end position="925"/>
    </location>
</feature>
<accession>A0A1J1I5C3</accession>
<keyword evidence="22" id="KW-1185">Reference proteome</keyword>
<dbReference type="OrthoDB" id="10045365at2759"/>
<dbReference type="FunFam" id="2.10.25.10:FF:000038">
    <property type="entry name" value="Fibrillin 2"/>
    <property type="match status" value="1"/>
</dbReference>
<feature type="signal peptide" evidence="17">
    <location>
        <begin position="1"/>
        <end position="20"/>
    </location>
</feature>
<dbReference type="PANTHER" id="PTHR47333">
    <property type="entry name" value="VON WILLEBRAND FACTOR C AND EGF DOMAIN-CONTAINING PROTEIN"/>
    <property type="match status" value="1"/>
</dbReference>
<dbReference type="SMART" id="SM00032">
    <property type="entry name" value="CCP"/>
    <property type="match status" value="4"/>
</dbReference>
<keyword evidence="11 14" id="KW-1015">Disulfide bond</keyword>
<feature type="compositionally biased region" description="Acidic residues" evidence="16">
    <location>
        <begin position="596"/>
        <end position="623"/>
    </location>
</feature>
<feature type="compositionally biased region" description="Acidic residues" evidence="16">
    <location>
        <begin position="511"/>
        <end position="520"/>
    </location>
</feature>
<dbReference type="GO" id="GO:0006897">
    <property type="term" value="P:endocytosis"/>
    <property type="evidence" value="ECO:0007669"/>
    <property type="project" value="UniProtKB-KW"/>
</dbReference>
<reference evidence="21 22" key="1">
    <citation type="submission" date="2015-04" db="EMBL/GenBank/DDBJ databases">
        <authorList>
            <person name="Syromyatnikov M.Y."/>
            <person name="Popov V.N."/>
        </authorList>
    </citation>
    <scope>NUCLEOTIDE SEQUENCE [LARGE SCALE GENOMIC DNA]</scope>
</reference>
<feature type="region of interest" description="Disordered" evidence="16">
    <location>
        <begin position="507"/>
        <end position="644"/>
    </location>
</feature>
<comment type="caution">
    <text evidence="14">Lacks conserved residue(s) required for the propagation of feature annotation.</text>
</comment>
<feature type="domain" description="Sushi" evidence="20">
    <location>
        <begin position="1617"/>
        <end position="1668"/>
    </location>
</feature>
<dbReference type="FunFam" id="2.10.25.10:FF:000005">
    <property type="entry name" value="Fibrillin 2"/>
    <property type="match status" value="4"/>
</dbReference>
<feature type="region of interest" description="Disordered" evidence="16">
    <location>
        <begin position="1987"/>
        <end position="2119"/>
    </location>
</feature>
<dbReference type="InterPro" id="IPR000436">
    <property type="entry name" value="Sushi_SCR_CCP_dom"/>
</dbReference>
<dbReference type="SMART" id="SM00179">
    <property type="entry name" value="EGF_CA"/>
    <property type="match status" value="18"/>
</dbReference>
<dbReference type="PROSITE" id="PS00010">
    <property type="entry name" value="ASX_HYDROXYL"/>
    <property type="match status" value="9"/>
</dbReference>
<dbReference type="SUPFAM" id="SSF57196">
    <property type="entry name" value="EGF/Laminin"/>
    <property type="match status" value="5"/>
</dbReference>
<gene>
    <name evidence="21" type="primary">putative Fibrillin-2</name>
    <name evidence="21" type="ORF">CLUMA_CG008282</name>
</gene>
<evidence type="ECO:0000256" key="9">
    <source>
        <dbReference type="ARBA" id="ARBA00022989"/>
    </source>
</evidence>
<evidence type="ECO:0000256" key="2">
    <source>
        <dbReference type="ARBA" id="ARBA00004613"/>
    </source>
</evidence>